<dbReference type="VEuPathDB" id="FungiDB:ACLA_099350"/>
<sequence>MPLTRHGDPLRKNAFNTVNLAAACVITTVKFATRLGIPQDRWSFPLGGAGSMDAAEFWQRPDYYSNPAIA</sequence>
<accession>A1CN53</accession>
<dbReference type="RefSeq" id="XP_001270416.1">
    <property type="nucleotide sequence ID" value="XM_001270415.1"/>
</dbReference>
<dbReference type="GeneID" id="4702169"/>
<dbReference type="AlphaFoldDB" id="A1CN53"/>
<dbReference type="STRING" id="344612.A1CN53"/>
<dbReference type="InterPro" id="IPR016039">
    <property type="entry name" value="Thiolase-like"/>
</dbReference>
<dbReference type="Gene3D" id="3.40.47.10">
    <property type="match status" value="1"/>
</dbReference>
<dbReference type="HOGENOM" id="CLU_2757322_0_0_1"/>
<evidence type="ECO:0000313" key="1">
    <source>
        <dbReference type="EMBL" id="EAW08990.1"/>
    </source>
</evidence>
<dbReference type="OrthoDB" id="435240at2759"/>
<dbReference type="EMBL" id="DS027058">
    <property type="protein sequence ID" value="EAW08990.1"/>
    <property type="molecule type" value="Genomic_DNA"/>
</dbReference>
<dbReference type="KEGG" id="act:ACLA_099350"/>
<proteinExistence type="predicted"/>
<dbReference type="GO" id="GO:0016746">
    <property type="term" value="F:acyltransferase activity"/>
    <property type="evidence" value="ECO:0007669"/>
    <property type="project" value="InterPro"/>
</dbReference>
<keyword evidence="2" id="KW-1185">Reference proteome</keyword>
<reference evidence="1 2" key="1">
    <citation type="journal article" date="2008" name="PLoS Genet.">
        <title>Genomic islands in the pathogenic filamentous fungus Aspergillus fumigatus.</title>
        <authorList>
            <person name="Fedorova N.D."/>
            <person name="Khaldi N."/>
            <person name="Joardar V.S."/>
            <person name="Maiti R."/>
            <person name="Amedeo P."/>
            <person name="Anderson M.J."/>
            <person name="Crabtree J."/>
            <person name="Silva J.C."/>
            <person name="Badger J.H."/>
            <person name="Albarraq A."/>
            <person name="Angiuoli S."/>
            <person name="Bussey H."/>
            <person name="Bowyer P."/>
            <person name="Cotty P.J."/>
            <person name="Dyer P.S."/>
            <person name="Egan A."/>
            <person name="Galens K."/>
            <person name="Fraser-Liggett C.M."/>
            <person name="Haas B.J."/>
            <person name="Inman J.M."/>
            <person name="Kent R."/>
            <person name="Lemieux S."/>
            <person name="Malavazi I."/>
            <person name="Orvis J."/>
            <person name="Roemer T."/>
            <person name="Ronning C.M."/>
            <person name="Sundaram J.P."/>
            <person name="Sutton G."/>
            <person name="Turner G."/>
            <person name="Venter J.C."/>
            <person name="White O.R."/>
            <person name="Whitty B.R."/>
            <person name="Youngman P."/>
            <person name="Wolfe K.H."/>
            <person name="Goldman G.H."/>
            <person name="Wortman J.R."/>
            <person name="Jiang B."/>
            <person name="Denning D.W."/>
            <person name="Nierman W.C."/>
        </authorList>
    </citation>
    <scope>NUCLEOTIDE SEQUENCE [LARGE SCALE GENOMIC DNA]</scope>
    <source>
        <strain evidence="2">ATCC 1007 / CBS 513.65 / DSM 816 / NCTC 3887 / NRRL 1</strain>
    </source>
</reference>
<evidence type="ECO:0000313" key="2">
    <source>
        <dbReference type="Proteomes" id="UP000006701"/>
    </source>
</evidence>
<dbReference type="PROSITE" id="PS51257">
    <property type="entry name" value="PROKAR_LIPOPROTEIN"/>
    <property type="match status" value="1"/>
</dbReference>
<organism evidence="1 2">
    <name type="scientific">Aspergillus clavatus (strain ATCC 1007 / CBS 513.65 / DSM 816 / NCTC 3887 / NRRL 1 / QM 1276 / 107)</name>
    <dbReference type="NCBI Taxonomy" id="344612"/>
    <lineage>
        <taxon>Eukaryota</taxon>
        <taxon>Fungi</taxon>
        <taxon>Dikarya</taxon>
        <taxon>Ascomycota</taxon>
        <taxon>Pezizomycotina</taxon>
        <taxon>Eurotiomycetes</taxon>
        <taxon>Eurotiomycetidae</taxon>
        <taxon>Eurotiales</taxon>
        <taxon>Aspergillaceae</taxon>
        <taxon>Aspergillus</taxon>
        <taxon>Aspergillus subgen. Fumigati</taxon>
    </lineage>
</organism>
<dbReference type="Proteomes" id="UP000006701">
    <property type="component" value="Unassembled WGS sequence"/>
</dbReference>
<protein>
    <submittedName>
        <fullName evidence="1">Uncharacterized protein</fullName>
    </submittedName>
</protein>
<name>A1CN53_ASPCL</name>
<gene>
    <name evidence="1" type="ORF">ACLA_099350</name>
</gene>